<accession>A0A7X0HUS5</accession>
<evidence type="ECO:0000259" key="5">
    <source>
        <dbReference type="PROSITE" id="PS51635"/>
    </source>
</evidence>
<sequence length="100" mass="10731">MKGILPAVYLERIEQQLGAPIHQFIDMICGTSTGGIIALGSAAGISASAISNLYINNGEKIFPKNLLTNPLLSAKYSNKQLLVILKDALGKKRLVDAYTE</sequence>
<protein>
    <submittedName>
        <fullName evidence="6">Patatin-like phospholipase/acyl hydrolase</fullName>
    </submittedName>
</protein>
<feature type="domain" description="PNPLA" evidence="5">
    <location>
        <begin position="1"/>
        <end position="100"/>
    </location>
</feature>
<comment type="caution">
    <text evidence="4">Lacks conserved residue(s) required for the propagation of feature annotation.</text>
</comment>
<dbReference type="PROSITE" id="PS51635">
    <property type="entry name" value="PNPLA"/>
    <property type="match status" value="1"/>
</dbReference>
<reference evidence="6 7" key="1">
    <citation type="submission" date="2020-08" db="EMBL/GenBank/DDBJ databases">
        <title>Genomic Encyclopedia of Type Strains, Phase IV (KMG-IV): sequencing the most valuable type-strain genomes for metagenomic binning, comparative biology and taxonomic classification.</title>
        <authorList>
            <person name="Goeker M."/>
        </authorList>
    </citation>
    <scope>NUCLEOTIDE SEQUENCE [LARGE SCALE GENOMIC DNA]</scope>
    <source>
        <strain evidence="6 7">DSM 5391</strain>
    </source>
</reference>
<name>A0A7X0HUS5_9BACI</name>
<comment type="caution">
    <text evidence="6">The sequence shown here is derived from an EMBL/GenBank/DDBJ whole genome shotgun (WGS) entry which is preliminary data.</text>
</comment>
<dbReference type="PANTHER" id="PTHR24185:SF1">
    <property type="entry name" value="CALCIUM-INDEPENDENT PHOSPHOLIPASE A2-GAMMA"/>
    <property type="match status" value="1"/>
</dbReference>
<evidence type="ECO:0000313" key="6">
    <source>
        <dbReference type="EMBL" id="MBB6446297.1"/>
    </source>
</evidence>
<dbReference type="GO" id="GO:0019369">
    <property type="term" value="P:arachidonate metabolic process"/>
    <property type="evidence" value="ECO:0007669"/>
    <property type="project" value="TreeGrafter"/>
</dbReference>
<dbReference type="SUPFAM" id="SSF52151">
    <property type="entry name" value="FabD/lysophospholipase-like"/>
    <property type="match status" value="1"/>
</dbReference>
<organism evidence="6 7">
    <name type="scientific">Bacillus benzoevorans</name>
    <dbReference type="NCBI Taxonomy" id="1456"/>
    <lineage>
        <taxon>Bacteria</taxon>
        <taxon>Bacillati</taxon>
        <taxon>Bacillota</taxon>
        <taxon>Bacilli</taxon>
        <taxon>Bacillales</taxon>
        <taxon>Bacillaceae</taxon>
        <taxon>Bacillus</taxon>
    </lineage>
</organism>
<dbReference type="GO" id="GO:0016020">
    <property type="term" value="C:membrane"/>
    <property type="evidence" value="ECO:0007669"/>
    <property type="project" value="TreeGrafter"/>
</dbReference>
<dbReference type="InterPro" id="IPR016035">
    <property type="entry name" value="Acyl_Trfase/lysoPLipase"/>
</dbReference>
<evidence type="ECO:0000256" key="1">
    <source>
        <dbReference type="ARBA" id="ARBA00022801"/>
    </source>
</evidence>
<keyword evidence="7" id="KW-1185">Reference proteome</keyword>
<evidence type="ECO:0000313" key="7">
    <source>
        <dbReference type="Proteomes" id="UP000531594"/>
    </source>
</evidence>
<dbReference type="Gene3D" id="3.40.1090.10">
    <property type="entry name" value="Cytosolic phospholipase A2 catalytic domain"/>
    <property type="match status" value="1"/>
</dbReference>
<evidence type="ECO:0000256" key="4">
    <source>
        <dbReference type="PROSITE-ProRule" id="PRU01161"/>
    </source>
</evidence>
<keyword evidence="2" id="KW-0442">Lipid degradation</keyword>
<dbReference type="Proteomes" id="UP000531594">
    <property type="component" value="Unassembled WGS sequence"/>
</dbReference>
<dbReference type="InterPro" id="IPR002641">
    <property type="entry name" value="PNPLA_dom"/>
</dbReference>
<dbReference type="GO" id="GO:0016042">
    <property type="term" value="P:lipid catabolic process"/>
    <property type="evidence" value="ECO:0007669"/>
    <property type="project" value="UniProtKB-KW"/>
</dbReference>
<dbReference type="PANTHER" id="PTHR24185">
    <property type="entry name" value="CALCIUM-INDEPENDENT PHOSPHOLIPASE A2-GAMMA"/>
    <property type="match status" value="1"/>
</dbReference>
<keyword evidence="1 6" id="KW-0378">Hydrolase</keyword>
<feature type="short sequence motif" description="GXSXG" evidence="4">
    <location>
        <begin position="30"/>
        <end position="34"/>
    </location>
</feature>
<keyword evidence="3" id="KW-0443">Lipid metabolism</keyword>
<dbReference type="GO" id="GO:0047499">
    <property type="term" value="F:calcium-independent phospholipase A2 activity"/>
    <property type="evidence" value="ECO:0007669"/>
    <property type="project" value="TreeGrafter"/>
</dbReference>
<dbReference type="Pfam" id="PF01734">
    <property type="entry name" value="Patatin"/>
    <property type="match status" value="1"/>
</dbReference>
<evidence type="ECO:0000256" key="2">
    <source>
        <dbReference type="ARBA" id="ARBA00022963"/>
    </source>
</evidence>
<proteinExistence type="predicted"/>
<dbReference type="EMBL" id="JACHGK010000010">
    <property type="protein sequence ID" value="MBB6446297.1"/>
    <property type="molecule type" value="Genomic_DNA"/>
</dbReference>
<evidence type="ECO:0000256" key="3">
    <source>
        <dbReference type="ARBA" id="ARBA00023098"/>
    </source>
</evidence>
<dbReference type="AlphaFoldDB" id="A0A7X0HUS5"/>
<gene>
    <name evidence="6" type="ORF">HNR53_002954</name>
</gene>